<organism evidence="5 6">
    <name type="scientific">Chrysochromulina tobinii</name>
    <dbReference type="NCBI Taxonomy" id="1460289"/>
    <lineage>
        <taxon>Eukaryota</taxon>
        <taxon>Haptista</taxon>
        <taxon>Haptophyta</taxon>
        <taxon>Prymnesiophyceae</taxon>
        <taxon>Prymnesiales</taxon>
        <taxon>Chrysochromulinaceae</taxon>
        <taxon>Chrysochromulina</taxon>
    </lineage>
</organism>
<dbReference type="GO" id="GO:0005829">
    <property type="term" value="C:cytosol"/>
    <property type="evidence" value="ECO:0007669"/>
    <property type="project" value="TreeGrafter"/>
</dbReference>
<dbReference type="GO" id="GO:0005524">
    <property type="term" value="F:ATP binding"/>
    <property type="evidence" value="ECO:0007669"/>
    <property type="project" value="UniProtKB-KW"/>
</dbReference>
<evidence type="ECO:0000259" key="4">
    <source>
        <dbReference type="PROSITE" id="PS50837"/>
    </source>
</evidence>
<dbReference type="InterPro" id="IPR027038">
    <property type="entry name" value="RanGap"/>
</dbReference>
<dbReference type="GO" id="GO:0005634">
    <property type="term" value="C:nucleus"/>
    <property type="evidence" value="ECO:0007669"/>
    <property type="project" value="TreeGrafter"/>
</dbReference>
<dbReference type="SUPFAM" id="SSF54928">
    <property type="entry name" value="RNA-binding domain, RBD"/>
    <property type="match status" value="1"/>
</dbReference>
<dbReference type="GO" id="GO:0048471">
    <property type="term" value="C:perinuclear region of cytoplasm"/>
    <property type="evidence" value="ECO:0007669"/>
    <property type="project" value="TreeGrafter"/>
</dbReference>
<dbReference type="Pfam" id="PF13516">
    <property type="entry name" value="LRR_6"/>
    <property type="match status" value="4"/>
</dbReference>
<dbReference type="SMART" id="SM00368">
    <property type="entry name" value="LRR_RI"/>
    <property type="match status" value="15"/>
</dbReference>
<keyword evidence="1" id="KW-0547">Nucleotide-binding</keyword>
<accession>A0A0M0K4B9</accession>
<dbReference type="GO" id="GO:0003676">
    <property type="term" value="F:nucleic acid binding"/>
    <property type="evidence" value="ECO:0007669"/>
    <property type="project" value="InterPro"/>
</dbReference>
<evidence type="ECO:0000256" key="2">
    <source>
        <dbReference type="ARBA" id="ARBA00022840"/>
    </source>
</evidence>
<dbReference type="PANTHER" id="PTHR24113">
    <property type="entry name" value="RAN GTPASE-ACTIVATING PROTEIN 1"/>
    <property type="match status" value="1"/>
</dbReference>
<comment type="caution">
    <text evidence="5">The sequence shown here is derived from an EMBL/GenBank/DDBJ whole genome shotgun (WGS) entry which is preliminary data.</text>
</comment>
<dbReference type="InterPro" id="IPR027417">
    <property type="entry name" value="P-loop_NTPase"/>
</dbReference>
<keyword evidence="2" id="KW-0067">ATP-binding</keyword>
<dbReference type="Gene3D" id="3.80.10.10">
    <property type="entry name" value="Ribonuclease Inhibitor"/>
    <property type="match status" value="7"/>
</dbReference>
<dbReference type="OrthoDB" id="188902at2759"/>
<dbReference type="InterPro" id="IPR007111">
    <property type="entry name" value="NACHT_NTPase"/>
</dbReference>
<sequence length="1901" mass="202607">MEGPTPLPPKLRQALTELDQIVIHVLMCGAIRFLCVKWLLMQEDNFKMPNRQALEEIERSGASPSPLLSPQEAAALVERGDRSIGALTYGWLSPGDPDPDGSRIRVLRRALMGMAIRTEALFWDFGSLYQAPRTPEQSASFQLALEGGAMNQLYASILATTVLQIEEIPPRPAEFDGVVCLFKLSANVDEDKVRAALVGFGTIKSYDLKRTPAIVRFASHASAVAAKKVGDAAKDAGMSAWPGLFEGLDTLYNETPYFSRGWCCCEDSLSRELMKRLTAYPALREPLDQLQPKVFALSSKADATPIEVEAIENDVAADIERINKSKFTSKGDKPKVISLYMEYVHNTVGALQKTLGSLQMLALGSATAAPAEPLPQVDAPAAEPLRLAEGQPLLLLSSQGSGAGGGPRFGVVDATGGRVAAAVTGEDDAELAYDRCSQAVLPWRPPAAGWDAAFVGDARALRDLVEPARRLADDARNMESESALRAVGERAREIADGAARCQSIAHAVREVGGAVRSCVDAAATLFKKQQQGDPKQLQAALDKVRAAVETLQPVALEAALTAALRSSGASGARRYAAGQPLTVHTTGGWRDADVATAGAEGLFHGLTFLDGSGEPPATLTLHPWNHAPRELPHAAFEAMRDWWARSLRANHTHIPDALTGKRLDALQQCVAIRVDAGVGGVVHGARLEGGPTEGPLAVLLTAGPASGKTTLLSQVVMIALQDERTELVPILVKVQVLQQRLLKVPDAFAGSWNYIDAFLRLEHEASRPALYRMLRQAMMARRALLLLDGLDEAGAKRAEIERHVVDALAPQGHVLLCTSRPAGVDEARFSAFRRLALAPLSDAQQERALEQRLGAERAAVLLTYVRDVMPRDDTGQKVTSNPLMLSMVAAVYELRQGVGMPRTVAELYATASDAMLARGGVKTAELARLLRRIFFEAHVAQRRLIEDRQLDEAALSLEAPEVLAQIRSSSGLVSETAALQRAMDARAPAVRAACEASLSVELLEALRTVRERVLVDALPLLSLWQSEPLQLQSSHLSFQEYFAAIALCDEGTELSGTPPWQWPAWWANVVKLGAEMQGDRFGRGLLRAAGVTGDTLNLSQKLGGDRPTVRRVLAAVVASAGELITLNLSKNELDAEDARALAPALTKTTLARVDMRRNKIAGDGAARLSTAVLSNLKIEMFNEIPIKEMRADTFAELDLKEKDVGVEGGMVVAGLLPVMGGLTSMDLSRNQLCGIWTDGRGHRQGTYTAEGITAIAKALRVNVGLTALDLSSNDLADEGISAVCEAIQSNEDTKLASLNFSDNGIGPVGANAVAAMVAVTGALTCVDVSTQGYNIAGNDAAQLAAAILGNLKIERFNEIPIKEMRADSLKELDLNGKDVGVEGGMVVAGLIPVMGSLTALDLSSNCLKDEGVSTVCKAIQSNKETKLVSLNFSDNGIGPVNLDGYALPIKKLKGTEPVELLDLCDKCLGVASAFVIASLIGVNGVLMKLSLARNNLEEGIQAICEALEQNTTLKELDISGDSRGSNIDGSAGAKHVAKLLGVNGALTECNLQSNHLGAKGWTVVFTALRNSKVSKISTWDLRAEFRAEYDIKVSIKSIKPLAEYIAVSGGLTALDLSFNNLIDEGVSEVCEAIQNNKETKLASLNFERNRIGPVGANAVAAMVAVNGALTVANLLRNPLDAESAKMLAEVAKQKGISLCGIRRDQTTADFHDQYLKPPDAILLASDLTQAVVTGGLTSINLSGNHLTNLGTDMTGIKELAAALGVNGGLTKISLAKNKLGEEGTKAICEATEQNTTLKELDISGGFGECNIGGSAGAKHVAKMLGVNGALTVTNLLGNQLDAESAKMLAEVAKEKGISLCSIQRDQTTAHFSNQDLKPPPAVLDSHRHRQTKTFRRNPPST</sequence>
<dbReference type="SUPFAM" id="SSF52047">
    <property type="entry name" value="RNI-like"/>
    <property type="match status" value="3"/>
</dbReference>
<evidence type="ECO:0000313" key="5">
    <source>
        <dbReference type="EMBL" id="KOO33716.1"/>
    </source>
</evidence>
<evidence type="ECO:0000313" key="6">
    <source>
        <dbReference type="Proteomes" id="UP000037460"/>
    </source>
</evidence>
<dbReference type="InterPro" id="IPR035979">
    <property type="entry name" value="RBD_domain_sf"/>
</dbReference>
<gene>
    <name evidence="5" type="ORF">Ctob_014154</name>
</gene>
<keyword evidence="6" id="KW-1185">Reference proteome</keyword>
<dbReference type="PANTHER" id="PTHR24113:SF15">
    <property type="entry name" value="NACHT DOMAIN-CONTAINING PROTEIN"/>
    <property type="match status" value="1"/>
</dbReference>
<dbReference type="InterPro" id="IPR001611">
    <property type="entry name" value="Leu-rich_rpt"/>
</dbReference>
<dbReference type="PROSITE" id="PS50837">
    <property type="entry name" value="NACHT"/>
    <property type="match status" value="1"/>
</dbReference>
<dbReference type="Gene3D" id="3.40.50.300">
    <property type="entry name" value="P-loop containing nucleotide triphosphate hydrolases"/>
    <property type="match status" value="1"/>
</dbReference>
<reference evidence="6" key="1">
    <citation type="journal article" date="2015" name="PLoS Genet.">
        <title>Genome Sequence and Transcriptome Analyses of Chrysochromulina tobin: Metabolic Tools for Enhanced Algal Fitness in the Prominent Order Prymnesiales (Haptophyceae).</title>
        <authorList>
            <person name="Hovde B.T."/>
            <person name="Deodato C.R."/>
            <person name="Hunsperger H.M."/>
            <person name="Ryken S.A."/>
            <person name="Yost W."/>
            <person name="Jha R.K."/>
            <person name="Patterson J."/>
            <person name="Monnat R.J. Jr."/>
            <person name="Barlow S.B."/>
            <person name="Starkenburg S.R."/>
            <person name="Cattolico R.A."/>
        </authorList>
    </citation>
    <scope>NUCLEOTIDE SEQUENCE</scope>
    <source>
        <strain evidence="6">CCMP291</strain>
    </source>
</reference>
<name>A0A0M0K4B9_9EUKA</name>
<dbReference type="GO" id="GO:0006913">
    <property type="term" value="P:nucleocytoplasmic transport"/>
    <property type="evidence" value="ECO:0007669"/>
    <property type="project" value="TreeGrafter"/>
</dbReference>
<proteinExistence type="predicted"/>
<dbReference type="Proteomes" id="UP000037460">
    <property type="component" value="Unassembled WGS sequence"/>
</dbReference>
<feature type="domain" description="NACHT" evidence="4">
    <location>
        <begin position="696"/>
        <end position="821"/>
    </location>
</feature>
<dbReference type="InterPro" id="IPR032675">
    <property type="entry name" value="LRR_dom_sf"/>
</dbReference>
<feature type="compositionally biased region" description="Basic residues" evidence="3">
    <location>
        <begin position="1886"/>
        <end position="1895"/>
    </location>
</feature>
<dbReference type="CDD" id="cd00590">
    <property type="entry name" value="RRM_SF"/>
    <property type="match status" value="1"/>
</dbReference>
<feature type="region of interest" description="Disordered" evidence="3">
    <location>
        <begin position="1870"/>
        <end position="1901"/>
    </location>
</feature>
<evidence type="ECO:0000256" key="3">
    <source>
        <dbReference type="SAM" id="MobiDB-lite"/>
    </source>
</evidence>
<dbReference type="EMBL" id="JWZX01001445">
    <property type="protein sequence ID" value="KOO33716.1"/>
    <property type="molecule type" value="Genomic_DNA"/>
</dbReference>
<dbReference type="SUPFAM" id="SSF52540">
    <property type="entry name" value="P-loop containing nucleoside triphosphate hydrolases"/>
    <property type="match status" value="1"/>
</dbReference>
<dbReference type="GO" id="GO:0005096">
    <property type="term" value="F:GTPase activator activity"/>
    <property type="evidence" value="ECO:0007669"/>
    <property type="project" value="InterPro"/>
</dbReference>
<protein>
    <submittedName>
        <fullName evidence="5">Fbox-lrr protein</fullName>
    </submittedName>
</protein>
<evidence type="ECO:0000256" key="1">
    <source>
        <dbReference type="ARBA" id="ARBA00022741"/>
    </source>
</evidence>
<dbReference type="GO" id="GO:0031267">
    <property type="term" value="F:small GTPase binding"/>
    <property type="evidence" value="ECO:0007669"/>
    <property type="project" value="TreeGrafter"/>
</dbReference>